<dbReference type="Proteomes" id="UP001234989">
    <property type="component" value="Chromosome 9"/>
</dbReference>
<organism evidence="2 3">
    <name type="scientific">Solanum verrucosum</name>
    <dbReference type="NCBI Taxonomy" id="315347"/>
    <lineage>
        <taxon>Eukaryota</taxon>
        <taxon>Viridiplantae</taxon>
        <taxon>Streptophyta</taxon>
        <taxon>Embryophyta</taxon>
        <taxon>Tracheophyta</taxon>
        <taxon>Spermatophyta</taxon>
        <taxon>Magnoliopsida</taxon>
        <taxon>eudicotyledons</taxon>
        <taxon>Gunneridae</taxon>
        <taxon>Pentapetalae</taxon>
        <taxon>asterids</taxon>
        <taxon>lamiids</taxon>
        <taxon>Solanales</taxon>
        <taxon>Solanaceae</taxon>
        <taxon>Solanoideae</taxon>
        <taxon>Solaneae</taxon>
        <taxon>Solanum</taxon>
    </lineage>
</organism>
<dbReference type="Pfam" id="PF13966">
    <property type="entry name" value="zf-RVT"/>
    <property type="match status" value="1"/>
</dbReference>
<feature type="domain" description="Reverse transcriptase zinc-binding" evidence="1">
    <location>
        <begin position="222"/>
        <end position="304"/>
    </location>
</feature>
<reference evidence="2" key="1">
    <citation type="submission" date="2023-08" db="EMBL/GenBank/DDBJ databases">
        <title>A de novo genome assembly of Solanum verrucosum Schlechtendal, a Mexican diploid species geographically isolated from the other diploid A-genome species in potato relatives.</title>
        <authorList>
            <person name="Hosaka K."/>
        </authorList>
    </citation>
    <scope>NUCLEOTIDE SEQUENCE</scope>
    <source>
        <tissue evidence="2">Young leaves</tissue>
    </source>
</reference>
<dbReference type="InterPro" id="IPR026960">
    <property type="entry name" value="RVT-Znf"/>
</dbReference>
<keyword evidence="3" id="KW-1185">Reference proteome</keyword>
<proteinExistence type="predicted"/>
<accession>A0AAF0UII0</accession>
<dbReference type="PANTHER" id="PTHR36617:SF16">
    <property type="entry name" value="OS04G0516500 PROTEIN"/>
    <property type="match status" value="1"/>
</dbReference>
<dbReference type="AlphaFoldDB" id="A0AAF0UII0"/>
<protein>
    <recommendedName>
        <fullName evidence="1">Reverse transcriptase zinc-binding domain-containing protein</fullName>
    </recommendedName>
</protein>
<sequence length="332" mass="39669">MPTYMMSGFPMPTNVIDRMDAIRRNFLWQGNCDPNEHKYHLVNWDEVIQSKKVGDLGIRNLKLQNRSLLMKWLWRFASQEQALWKETIKARFGMENKWTTYMPTQPYGTGVWRSIRSQWIKFANNCKIKVGNGGKTLFWEDVWAGQETLKNKYPDLFNLSLQKVSRIREMRDNQGWDLKFRRHLNDWEINRVAELLNTLEQYKDLTPNEDNLFWLPDKQGRFLVGSAYKTSQRSVCQSSGWPWEMIWKVKVPFKVACFTWPLAKQATLTQDNLMKRCRQFCSRCSFCECEIETINHLFLHCRETEVMADFHQFKRHKLDYAKEHQRGSSLLE</sequence>
<evidence type="ECO:0000313" key="2">
    <source>
        <dbReference type="EMBL" id="WMV46335.1"/>
    </source>
</evidence>
<dbReference type="PANTHER" id="PTHR36617">
    <property type="entry name" value="PROTEIN, PUTATIVE-RELATED"/>
    <property type="match status" value="1"/>
</dbReference>
<evidence type="ECO:0000313" key="3">
    <source>
        <dbReference type="Proteomes" id="UP001234989"/>
    </source>
</evidence>
<dbReference type="EMBL" id="CP133620">
    <property type="protein sequence ID" value="WMV46335.1"/>
    <property type="molecule type" value="Genomic_DNA"/>
</dbReference>
<gene>
    <name evidence="2" type="ORF">MTR67_039720</name>
</gene>
<evidence type="ECO:0000259" key="1">
    <source>
        <dbReference type="Pfam" id="PF13966"/>
    </source>
</evidence>
<name>A0AAF0UII0_SOLVR</name>